<evidence type="ECO:0000313" key="5">
    <source>
        <dbReference type="Proteomes" id="UP000606490"/>
    </source>
</evidence>
<feature type="domain" description="Resolvase/invertase-type recombinase catalytic" evidence="3">
    <location>
        <begin position="18"/>
        <end position="180"/>
    </location>
</feature>
<dbReference type="Gene3D" id="3.40.50.1390">
    <property type="entry name" value="Resolvase, N-terminal catalytic domain"/>
    <property type="match status" value="1"/>
</dbReference>
<dbReference type="InterPro" id="IPR025827">
    <property type="entry name" value="Zn_ribbon_recom_dom"/>
</dbReference>
<keyword evidence="5" id="KW-1185">Reference proteome</keyword>
<dbReference type="PANTHER" id="PTHR30461">
    <property type="entry name" value="DNA-INVERTASE FROM LAMBDOID PROPHAGE"/>
    <property type="match status" value="1"/>
</dbReference>
<dbReference type="PANTHER" id="PTHR30461:SF2">
    <property type="entry name" value="SERINE RECOMBINASE PINE-RELATED"/>
    <property type="match status" value="1"/>
</dbReference>
<dbReference type="EMBL" id="JAEUXJ010000001">
    <property type="protein sequence ID" value="MBL6454523.1"/>
    <property type="molecule type" value="Genomic_DNA"/>
</dbReference>
<name>A0ABS1V2L3_9PROT</name>
<protein>
    <submittedName>
        <fullName evidence="4">Recombinase zinc beta ribbon domain-containing protein</fullName>
    </submittedName>
</protein>
<evidence type="ECO:0000259" key="3">
    <source>
        <dbReference type="SMART" id="SM00857"/>
    </source>
</evidence>
<sequence>MPADAVTFDPSRPYAQPYRRVSTVTQIEGTGLDRQERSRSDADIAQQVGLPLHPHPLVDHGLSGYSGENVFRGEMGKLLRRIALDQVPRGVVIILDEWTRLTRMKNSRAERLFSDLIHAGIGFFIKKSNQLINAAVIDGPGGSIILAFALIQLGIGHEESATKSRNVRFAKREKQKLAIETGRPATANTPGWLVTVGDKRDPKRTYDFLPGPLYVIERVFREIHRQGVWSIVNGLNRDWLTGDERCAPWGLRTERGSSGWSVATVASLLHDRRLLGELTWTEVDGETGALVERQGETHVVYPVVPGMTEKRFQAAQQAIATRRGQFGGGRRAGHGGRRGDGFPNMLSSLVHCAACGGPMVFRRYRPTGRETVYQWLRCRSAHNGTGCVQKAAIRYLEIERQVLDACTGVLFEPGSLAPKSSQPTIADEIERITARLKFISKRSSALMDRDDVTEEDIAFKLAEWRTEKATLNRDLLAAQERQRAEANVTGAGEHILAVRRLCTMATSLGEGQERAEARADINGALRAIIDSIALAPGETMIWIGGGTKVTVISAEDGTFSGYADLCGKWLWQHADGRLTQHSADPLLERYSLALGRRFPDRRATFTRRYT</sequence>
<dbReference type="RefSeq" id="WP_202824218.1">
    <property type="nucleotide sequence ID" value="NZ_JAEUXJ010000001.1"/>
</dbReference>
<dbReference type="SMART" id="SM00857">
    <property type="entry name" value="Resolvase"/>
    <property type="match status" value="1"/>
</dbReference>
<reference evidence="4 5" key="1">
    <citation type="submission" date="2021-01" db="EMBL/GenBank/DDBJ databases">
        <title>Belnapia mucosa sp. nov. and Belnapia arida sp. nov., isolated from the Tabernas Desert (Almeria, Spain).</title>
        <authorList>
            <person name="Molina-Menor E."/>
            <person name="Vidal-Verdu A."/>
            <person name="Calonge A."/>
            <person name="Satari L."/>
            <person name="Pereto Magraner J."/>
            <person name="Porcar Miralles M."/>
        </authorList>
    </citation>
    <scope>NUCLEOTIDE SEQUENCE [LARGE SCALE GENOMIC DNA]</scope>
    <source>
        <strain evidence="4 5">T6</strain>
    </source>
</reference>
<keyword evidence="1" id="KW-0238">DNA-binding</keyword>
<keyword evidence="2" id="KW-0233">DNA recombination</keyword>
<dbReference type="InterPro" id="IPR036162">
    <property type="entry name" value="Resolvase-like_N_sf"/>
</dbReference>
<comment type="caution">
    <text evidence="4">The sequence shown here is derived from an EMBL/GenBank/DDBJ whole genome shotgun (WGS) entry which is preliminary data.</text>
</comment>
<evidence type="ECO:0000313" key="4">
    <source>
        <dbReference type="EMBL" id="MBL6454523.1"/>
    </source>
</evidence>
<dbReference type="Proteomes" id="UP000606490">
    <property type="component" value="Unassembled WGS sequence"/>
</dbReference>
<evidence type="ECO:0000256" key="1">
    <source>
        <dbReference type="ARBA" id="ARBA00023125"/>
    </source>
</evidence>
<gene>
    <name evidence="4" type="ORF">JMJ55_04250</name>
</gene>
<evidence type="ECO:0000256" key="2">
    <source>
        <dbReference type="ARBA" id="ARBA00023172"/>
    </source>
</evidence>
<accession>A0ABS1V2L3</accession>
<dbReference type="InterPro" id="IPR006119">
    <property type="entry name" value="Resolv_N"/>
</dbReference>
<dbReference type="InterPro" id="IPR050639">
    <property type="entry name" value="SSR_resolvase"/>
</dbReference>
<dbReference type="InterPro" id="IPR011109">
    <property type="entry name" value="DNA_bind_recombinase_dom"/>
</dbReference>
<dbReference type="Pfam" id="PF13408">
    <property type="entry name" value="Zn_ribbon_recom"/>
    <property type="match status" value="1"/>
</dbReference>
<dbReference type="Gene3D" id="3.90.1750.20">
    <property type="entry name" value="Putative Large Serine Recombinase, Chain B, Domain 2"/>
    <property type="match status" value="1"/>
</dbReference>
<dbReference type="Pfam" id="PF07508">
    <property type="entry name" value="Recombinase"/>
    <property type="match status" value="1"/>
</dbReference>
<proteinExistence type="predicted"/>
<dbReference type="InterPro" id="IPR038109">
    <property type="entry name" value="DNA_bind_recomb_sf"/>
</dbReference>
<organism evidence="4 5">
    <name type="scientific">Belnapia mucosa</name>
    <dbReference type="NCBI Taxonomy" id="2804532"/>
    <lineage>
        <taxon>Bacteria</taxon>
        <taxon>Pseudomonadati</taxon>
        <taxon>Pseudomonadota</taxon>
        <taxon>Alphaproteobacteria</taxon>
        <taxon>Acetobacterales</taxon>
        <taxon>Roseomonadaceae</taxon>
        <taxon>Belnapia</taxon>
    </lineage>
</organism>